<organism evidence="1 2">
    <name type="scientific">Exidia glandulosa HHB12029</name>
    <dbReference type="NCBI Taxonomy" id="1314781"/>
    <lineage>
        <taxon>Eukaryota</taxon>
        <taxon>Fungi</taxon>
        <taxon>Dikarya</taxon>
        <taxon>Basidiomycota</taxon>
        <taxon>Agaricomycotina</taxon>
        <taxon>Agaricomycetes</taxon>
        <taxon>Auriculariales</taxon>
        <taxon>Exidiaceae</taxon>
        <taxon>Exidia</taxon>
    </lineage>
</organism>
<keyword evidence="2" id="KW-1185">Reference proteome</keyword>
<dbReference type="InParanoid" id="A0A165FY55"/>
<evidence type="ECO:0000313" key="1">
    <source>
        <dbReference type="EMBL" id="KZV89702.1"/>
    </source>
</evidence>
<proteinExistence type="predicted"/>
<name>A0A165FY55_EXIGL</name>
<dbReference type="OrthoDB" id="2682083at2759"/>
<dbReference type="Proteomes" id="UP000077266">
    <property type="component" value="Unassembled WGS sequence"/>
</dbReference>
<gene>
    <name evidence="1" type="ORF">EXIGLDRAFT_838342</name>
</gene>
<protein>
    <recommendedName>
        <fullName evidence="3">F-box domain-containing protein</fullName>
    </recommendedName>
</protein>
<sequence length="266" mass="30553">MHRWAKFYDLPVELSERIVLLAARSYALDKAWLAQLARVSRAIHTLVQPILVYKIVVTSSNLSRLYATSGTFTSTRCIMVDDDIEDEELFRDFLLSSPELHSVDMFRGPIWALRALLKVSRPSRIIIPPALWRGADWRASPERLSQITHIRGVLSTLFSLLCIADPSSCTTHVIVNQIEEVLVYGSSLNLLIIDEVLIKFIRLPRLQRLCIAVVHDDQTELSSALSTFARKHRETRLWISRAQPEHDLYTVFHDESWITGQQLYCE</sequence>
<evidence type="ECO:0008006" key="3">
    <source>
        <dbReference type="Google" id="ProtNLM"/>
    </source>
</evidence>
<dbReference type="AlphaFoldDB" id="A0A165FY55"/>
<evidence type="ECO:0000313" key="2">
    <source>
        <dbReference type="Proteomes" id="UP000077266"/>
    </source>
</evidence>
<accession>A0A165FY55</accession>
<dbReference type="EMBL" id="KV426066">
    <property type="protein sequence ID" value="KZV89702.1"/>
    <property type="molecule type" value="Genomic_DNA"/>
</dbReference>
<reference evidence="1 2" key="1">
    <citation type="journal article" date="2016" name="Mol. Biol. Evol.">
        <title>Comparative Genomics of Early-Diverging Mushroom-Forming Fungi Provides Insights into the Origins of Lignocellulose Decay Capabilities.</title>
        <authorList>
            <person name="Nagy L.G."/>
            <person name="Riley R."/>
            <person name="Tritt A."/>
            <person name="Adam C."/>
            <person name="Daum C."/>
            <person name="Floudas D."/>
            <person name="Sun H."/>
            <person name="Yadav J.S."/>
            <person name="Pangilinan J."/>
            <person name="Larsson K.H."/>
            <person name="Matsuura K."/>
            <person name="Barry K."/>
            <person name="Labutti K."/>
            <person name="Kuo R."/>
            <person name="Ohm R.A."/>
            <person name="Bhattacharya S.S."/>
            <person name="Shirouzu T."/>
            <person name="Yoshinaga Y."/>
            <person name="Martin F.M."/>
            <person name="Grigoriev I.V."/>
            <person name="Hibbett D.S."/>
        </authorList>
    </citation>
    <scope>NUCLEOTIDE SEQUENCE [LARGE SCALE GENOMIC DNA]</scope>
    <source>
        <strain evidence="1 2">HHB12029</strain>
    </source>
</reference>